<evidence type="ECO:0000256" key="2">
    <source>
        <dbReference type="ARBA" id="ARBA00022448"/>
    </source>
</evidence>
<evidence type="ECO:0000256" key="7">
    <source>
        <dbReference type="ARBA" id="ARBA00023054"/>
    </source>
</evidence>
<dbReference type="GO" id="GO:0031201">
    <property type="term" value="C:SNARE complex"/>
    <property type="evidence" value="ECO:0007669"/>
    <property type="project" value="TreeGrafter"/>
</dbReference>
<evidence type="ECO:0000256" key="8">
    <source>
        <dbReference type="ARBA" id="ARBA00023136"/>
    </source>
</evidence>
<evidence type="ECO:0000256" key="4">
    <source>
        <dbReference type="ARBA" id="ARBA00022824"/>
    </source>
</evidence>
<feature type="compositionally biased region" description="Basic and acidic residues" evidence="10">
    <location>
        <begin position="713"/>
        <end position="740"/>
    </location>
</feature>
<keyword evidence="3 11" id="KW-0812">Transmembrane</keyword>
<feature type="compositionally biased region" description="Low complexity" evidence="10">
    <location>
        <begin position="264"/>
        <end position="282"/>
    </location>
</feature>
<feature type="transmembrane region" description="Helical" evidence="11">
    <location>
        <begin position="428"/>
        <end position="448"/>
    </location>
</feature>
<evidence type="ECO:0000256" key="1">
    <source>
        <dbReference type="ARBA" id="ARBA00004163"/>
    </source>
</evidence>
<evidence type="ECO:0000256" key="3">
    <source>
        <dbReference type="ARBA" id="ARBA00022692"/>
    </source>
</evidence>
<feature type="region of interest" description="Disordered" evidence="10">
    <location>
        <begin position="486"/>
        <end position="508"/>
    </location>
</feature>
<dbReference type="AlphaFoldDB" id="A0A0F7UNH8"/>
<dbReference type="GO" id="GO:0005789">
    <property type="term" value="C:endoplasmic reticulum membrane"/>
    <property type="evidence" value="ECO:0007669"/>
    <property type="project" value="UniProtKB-SubCell"/>
</dbReference>
<feature type="compositionally biased region" description="Polar residues" evidence="10">
    <location>
        <begin position="538"/>
        <end position="557"/>
    </location>
</feature>
<evidence type="ECO:0000256" key="11">
    <source>
        <dbReference type="SAM" id="Phobius"/>
    </source>
</evidence>
<dbReference type="InterPro" id="IPR056173">
    <property type="entry name" value="Sec20_C"/>
</dbReference>
<dbReference type="InterPro" id="IPR005606">
    <property type="entry name" value="Sec20"/>
</dbReference>
<dbReference type="GO" id="GO:0005484">
    <property type="term" value="F:SNAP receptor activity"/>
    <property type="evidence" value="ECO:0007669"/>
    <property type="project" value="InterPro"/>
</dbReference>
<evidence type="ECO:0000256" key="10">
    <source>
        <dbReference type="SAM" id="MobiDB-lite"/>
    </source>
</evidence>
<feature type="compositionally biased region" description="Low complexity" evidence="10">
    <location>
        <begin position="615"/>
        <end position="639"/>
    </location>
</feature>
<feature type="region of interest" description="Disordered" evidence="10">
    <location>
        <begin position="254"/>
        <end position="342"/>
    </location>
</feature>
<dbReference type="GO" id="GO:0006890">
    <property type="term" value="P:retrograde vesicle-mediated transport, Golgi to endoplasmic reticulum"/>
    <property type="evidence" value="ECO:0007669"/>
    <property type="project" value="InterPro"/>
</dbReference>
<proteinExistence type="inferred from homology"/>
<sequence length="740" mass="79228">MRDDRRGERGTSGPATNATQAAVLAPPHRARKAPGTDAAQQQRDLEQRMLQHLPPAEAVAQLQDVMRDLAILNDSLRSLLSDSAPGHEAQHDQLVHFRGRVARRISRYALLVRKSQILVDRLLHLQEQQMHGSNAAAQGAERQGAAPLAPLAPAALPSLPSLSCFLSLSLSAPGTDASKAAAAARLQREQLLQLQQYHQQNLQTFKSQLSAWWQRTERHFHTMRMANYVNALEATENQAPSGHAPHAHAVGKLAEEAHATRPTGEAASAQAGGPQGASSFAGGALGFTEDSVPREEGRRAEARNAKDEAATLLNSSDVRPDVQRKASGEDGESGEKRQSQLRDTRAVMAEELQRMQETQRQLQKSSAAIEQTESTYNVFGDRLASAKGILAALKKRAETDSQLIWFAFLFFLGCCAFVVLRRLGIIRLIISTACMACSIFSGFFATLLSNLEVTDLRPQDILPSSLSSDSNFAPVLPASLPYEPPAAPPLHLSESDGVSSPEHTSQPVVDLSLPSLTHAVEEPGASAGPPVSTRTREVSSCTPQGQGYSRSPSNSESCHAPEPPSAQFSFSPMGKNRNRLASSPASASTSGSSPAASQLSDSPRSTDSIAPVSPPSSSRVSSSASSSSPSSPSTSLLRPPLSPTGLGEDRAAVDGDGSERRVFAAGSRSESEASNGREGRAESEDVEARDDDEASEEGEDREGVEDMEDMDEKADREGEHAEAHKDRDANDRNEEEDPKQ</sequence>
<comment type="similarity">
    <text evidence="9">Belongs to the SEC20 family.</text>
</comment>
<feature type="region of interest" description="Disordered" evidence="10">
    <location>
        <begin position="520"/>
        <end position="740"/>
    </location>
</feature>
<organism evidence="13">
    <name type="scientific">Neospora caninum (strain Liverpool)</name>
    <dbReference type="NCBI Taxonomy" id="572307"/>
    <lineage>
        <taxon>Eukaryota</taxon>
        <taxon>Sar</taxon>
        <taxon>Alveolata</taxon>
        <taxon>Apicomplexa</taxon>
        <taxon>Conoidasida</taxon>
        <taxon>Coccidia</taxon>
        <taxon>Eucoccidiorida</taxon>
        <taxon>Eimeriorina</taxon>
        <taxon>Sarcocystidae</taxon>
        <taxon>Neospora</taxon>
    </lineage>
</organism>
<dbReference type="PANTHER" id="PTHR12825:SF0">
    <property type="entry name" value="VESICLE TRANSPORT PROTEIN SEC20"/>
    <property type="match status" value="1"/>
</dbReference>
<keyword evidence="8 11" id="KW-0472">Membrane</keyword>
<protein>
    <submittedName>
        <fullName evidence="13">Sec20 protein</fullName>
    </submittedName>
</protein>
<evidence type="ECO:0000313" key="13">
    <source>
        <dbReference type="EMBL" id="CEL70571.1"/>
    </source>
</evidence>
<feature type="compositionally biased region" description="Polar residues" evidence="10">
    <location>
        <begin position="496"/>
        <end position="507"/>
    </location>
</feature>
<evidence type="ECO:0000256" key="6">
    <source>
        <dbReference type="ARBA" id="ARBA00022989"/>
    </source>
</evidence>
<name>A0A0F7UNH8_NEOCL</name>
<keyword evidence="2" id="KW-0813">Transport</keyword>
<evidence type="ECO:0000256" key="5">
    <source>
        <dbReference type="ARBA" id="ARBA00022892"/>
    </source>
</evidence>
<dbReference type="PANTHER" id="PTHR12825">
    <property type="entry name" value="BNIP1-RELATED"/>
    <property type="match status" value="1"/>
</dbReference>
<evidence type="ECO:0000259" key="12">
    <source>
        <dbReference type="Pfam" id="PF03908"/>
    </source>
</evidence>
<feature type="compositionally biased region" description="Basic and acidic residues" evidence="10">
    <location>
        <begin position="318"/>
        <end position="342"/>
    </location>
</feature>
<feature type="compositionally biased region" description="Basic and acidic residues" evidence="10">
    <location>
        <begin position="647"/>
        <end position="662"/>
    </location>
</feature>
<feature type="transmembrane region" description="Helical" evidence="11">
    <location>
        <begin position="403"/>
        <end position="421"/>
    </location>
</feature>
<keyword evidence="5" id="KW-0931">ER-Golgi transport</keyword>
<gene>
    <name evidence="13" type="ORF">BN1204_062550</name>
</gene>
<feature type="domain" description="Sec20 C-terminal" evidence="12">
    <location>
        <begin position="340"/>
        <end position="423"/>
    </location>
</feature>
<feature type="compositionally biased region" description="Acidic residues" evidence="10">
    <location>
        <begin position="684"/>
        <end position="712"/>
    </location>
</feature>
<evidence type="ECO:0000256" key="9">
    <source>
        <dbReference type="ARBA" id="ARBA00037934"/>
    </source>
</evidence>
<reference evidence="13" key="1">
    <citation type="journal article" date="2015" name="PLoS ONE">
        <title>Comprehensive Evaluation of Toxoplasma gondii VEG and Neospora caninum LIV Genomes with Tachyzoite Stage Transcriptome and Proteome Defines Novel Transcript Features.</title>
        <authorList>
            <person name="Ramaprasad A."/>
            <person name="Mourier T."/>
            <person name="Naeem R."/>
            <person name="Malas T.B."/>
            <person name="Moussa E."/>
            <person name="Panigrahi A."/>
            <person name="Vermont S.J."/>
            <person name="Otto T.D."/>
            <person name="Wastling J."/>
            <person name="Pain A."/>
        </authorList>
    </citation>
    <scope>NUCLEOTIDE SEQUENCE</scope>
    <source>
        <strain evidence="13">Liverpool</strain>
    </source>
</reference>
<dbReference type="EMBL" id="LN714487">
    <property type="protein sequence ID" value="CEL70571.1"/>
    <property type="molecule type" value="Genomic_DNA"/>
</dbReference>
<feature type="compositionally biased region" description="Low complexity" evidence="10">
    <location>
        <begin position="581"/>
        <end position="603"/>
    </location>
</feature>
<comment type="subcellular location">
    <subcellularLocation>
        <location evidence="1">Endoplasmic reticulum membrane</location>
        <topology evidence="1">Single-pass type IV membrane protein</topology>
    </subcellularLocation>
</comment>
<keyword evidence="6 11" id="KW-1133">Transmembrane helix</keyword>
<feature type="region of interest" description="Disordered" evidence="10">
    <location>
        <begin position="1"/>
        <end position="40"/>
    </location>
</feature>
<dbReference type="Pfam" id="PF03908">
    <property type="entry name" value="Sec20"/>
    <property type="match status" value="1"/>
</dbReference>
<feature type="compositionally biased region" description="Basic and acidic residues" evidence="10">
    <location>
        <begin position="669"/>
        <end position="683"/>
    </location>
</feature>
<keyword evidence="7" id="KW-0175">Coiled coil</keyword>
<keyword evidence="4" id="KW-0256">Endoplasmic reticulum</keyword>
<accession>A0A0F7UNH8</accession>
<feature type="compositionally biased region" description="Basic and acidic residues" evidence="10">
    <location>
        <begin position="291"/>
        <end position="309"/>
    </location>
</feature>